<name>A0A9W9CZQ1_9PEZI</name>
<evidence type="ECO:0000256" key="6">
    <source>
        <dbReference type="SAM" id="Phobius"/>
    </source>
</evidence>
<dbReference type="AlphaFoldDB" id="A0A9W9CZQ1"/>
<feature type="transmembrane region" description="Helical" evidence="6">
    <location>
        <begin position="296"/>
        <end position="316"/>
    </location>
</feature>
<evidence type="ECO:0000256" key="1">
    <source>
        <dbReference type="ARBA" id="ARBA00004141"/>
    </source>
</evidence>
<dbReference type="PANTHER" id="PTHR23502:SF164">
    <property type="entry name" value="MAJOR FACILITATOR SUPERFAMILY (MFS) PROFILE DOMAIN-CONTAINING PROTEIN"/>
    <property type="match status" value="1"/>
</dbReference>
<keyword evidence="9" id="KW-1185">Reference proteome</keyword>
<sequence>MPARRDLVDFRNSWPVDPKTGQHYPPPDYFKNSDKNNQSLEEDGGGLSRYETVDSIDKYFPRVELTEIETNEDHVLGSTNLLDKDGNIRLIPTPTPDPRDPMNLPDWRKWFAVGALCLFGSISLAAEIAIAGLTPVFLLEYSGVTNPAEILKHADLKNNPDPTALIPPGASGVSLSQISLLATIPLLSNGFATYLLVPLSTAVGRRPVLILTSTLAWTSGFWAGASTSLYSHIGARVFHGLGSGAVEALIPLIIQDLLFIHQRNKAMAAVFAAQGPMIITFGILGPWIAVHYTWRWLYFITSGFGIVAWILLLVYVPESRKARSKEELAGMKLWDYAPGKSRPDLDYVSYAKRSRWDDVGFLQYGIMWREAGNSMVATVKTIIFPAIIWTTLLQAVTGIIMGATGQVLSFALLGAGIPFELTGLANLSQILSTGLIFLIGGPLADKVNNWITRRRGGIREPENQLPNLVLPIVLIIVGAVIFGVADQYSLHYMVLLTGNFFLGSAPLMMAPIIQNFVIESYPQHAGPVLVNVSTLRVFIGFGFNTVATTWFSQLGPLQFMIDVSLVILLVSTGIPILFIWGKKLRLWTSGKVKKRNAVKASKPWDEYAQ</sequence>
<feature type="transmembrane region" description="Helical" evidence="6">
    <location>
        <begin position="110"/>
        <end position="133"/>
    </location>
</feature>
<dbReference type="GO" id="GO:0022857">
    <property type="term" value="F:transmembrane transporter activity"/>
    <property type="evidence" value="ECO:0007669"/>
    <property type="project" value="InterPro"/>
</dbReference>
<feature type="domain" description="Major facilitator superfamily (MFS) profile" evidence="7">
    <location>
        <begin position="128"/>
        <end position="583"/>
    </location>
</feature>
<feature type="transmembrane region" description="Helical" evidence="6">
    <location>
        <begin position="237"/>
        <end position="254"/>
    </location>
</feature>
<evidence type="ECO:0000259" key="7">
    <source>
        <dbReference type="PROSITE" id="PS50850"/>
    </source>
</evidence>
<dbReference type="InterPro" id="IPR011701">
    <property type="entry name" value="MFS"/>
</dbReference>
<feature type="transmembrane region" description="Helical" evidence="6">
    <location>
        <begin position="559"/>
        <end position="581"/>
    </location>
</feature>
<accession>A0A9W9CZQ1</accession>
<evidence type="ECO:0000256" key="5">
    <source>
        <dbReference type="SAM" id="MobiDB-lite"/>
    </source>
</evidence>
<feature type="transmembrane region" description="Helical" evidence="6">
    <location>
        <begin position="208"/>
        <end position="225"/>
    </location>
</feature>
<keyword evidence="2 6" id="KW-0812">Transmembrane</keyword>
<feature type="transmembrane region" description="Helical" evidence="6">
    <location>
        <begin position="382"/>
        <end position="403"/>
    </location>
</feature>
<comment type="subcellular location">
    <subcellularLocation>
        <location evidence="1">Membrane</location>
        <topology evidence="1">Multi-pass membrane protein</topology>
    </subcellularLocation>
</comment>
<dbReference type="InterPro" id="IPR036259">
    <property type="entry name" value="MFS_trans_sf"/>
</dbReference>
<reference evidence="8" key="1">
    <citation type="submission" date="2022-10" db="EMBL/GenBank/DDBJ databases">
        <title>Tapping the CABI collections for fungal endophytes: first genome assemblies for Collariella, Neodidymelliopsis, Ascochyta clinopodiicola, Didymella pomorum, Didymosphaeria variabile, Neocosmospora piperis and Neocucurbitaria cava.</title>
        <authorList>
            <person name="Hill R."/>
        </authorList>
    </citation>
    <scope>NUCLEOTIDE SEQUENCE</scope>
    <source>
        <strain evidence="8">IMI 355082</strain>
    </source>
</reference>
<organism evidence="8 9">
    <name type="scientific">Gnomoniopsis smithogilvyi</name>
    <dbReference type="NCBI Taxonomy" id="1191159"/>
    <lineage>
        <taxon>Eukaryota</taxon>
        <taxon>Fungi</taxon>
        <taxon>Dikarya</taxon>
        <taxon>Ascomycota</taxon>
        <taxon>Pezizomycotina</taxon>
        <taxon>Sordariomycetes</taxon>
        <taxon>Sordariomycetidae</taxon>
        <taxon>Diaporthales</taxon>
        <taxon>Gnomoniaceae</taxon>
        <taxon>Gnomoniopsis</taxon>
    </lineage>
</organism>
<dbReference type="Gene3D" id="1.20.1250.20">
    <property type="entry name" value="MFS general substrate transporter like domains"/>
    <property type="match status" value="1"/>
</dbReference>
<feature type="transmembrane region" description="Helical" evidence="6">
    <location>
        <begin position="465"/>
        <end position="484"/>
    </location>
</feature>
<dbReference type="SUPFAM" id="SSF103473">
    <property type="entry name" value="MFS general substrate transporter"/>
    <property type="match status" value="1"/>
</dbReference>
<dbReference type="InterPro" id="IPR020846">
    <property type="entry name" value="MFS_dom"/>
</dbReference>
<feature type="transmembrane region" description="Helical" evidence="6">
    <location>
        <begin position="266"/>
        <end position="290"/>
    </location>
</feature>
<protein>
    <recommendedName>
        <fullName evidence="7">Major facilitator superfamily (MFS) profile domain-containing protein</fullName>
    </recommendedName>
</protein>
<keyword evidence="4 6" id="KW-0472">Membrane</keyword>
<dbReference type="PANTHER" id="PTHR23502">
    <property type="entry name" value="MAJOR FACILITATOR SUPERFAMILY"/>
    <property type="match status" value="1"/>
</dbReference>
<feature type="transmembrane region" description="Helical" evidence="6">
    <location>
        <begin position="423"/>
        <end position="444"/>
    </location>
</feature>
<evidence type="ECO:0000256" key="2">
    <source>
        <dbReference type="ARBA" id="ARBA00022692"/>
    </source>
</evidence>
<evidence type="ECO:0000313" key="8">
    <source>
        <dbReference type="EMBL" id="KAJ4394047.1"/>
    </source>
</evidence>
<dbReference type="PROSITE" id="PS50850">
    <property type="entry name" value="MFS"/>
    <property type="match status" value="1"/>
</dbReference>
<evidence type="ECO:0000313" key="9">
    <source>
        <dbReference type="Proteomes" id="UP001140453"/>
    </source>
</evidence>
<keyword evidence="3 6" id="KW-1133">Transmembrane helix</keyword>
<dbReference type="GO" id="GO:0005886">
    <property type="term" value="C:plasma membrane"/>
    <property type="evidence" value="ECO:0007669"/>
    <property type="project" value="TreeGrafter"/>
</dbReference>
<dbReference type="Pfam" id="PF07690">
    <property type="entry name" value="MFS_1"/>
    <property type="match status" value="1"/>
</dbReference>
<evidence type="ECO:0000256" key="3">
    <source>
        <dbReference type="ARBA" id="ARBA00022989"/>
    </source>
</evidence>
<gene>
    <name evidence="8" type="ORF">N0V93_003264</name>
</gene>
<dbReference type="OrthoDB" id="268400at2759"/>
<comment type="caution">
    <text evidence="8">The sequence shown here is derived from an EMBL/GenBank/DDBJ whole genome shotgun (WGS) entry which is preliminary data.</text>
</comment>
<feature type="transmembrane region" description="Helical" evidence="6">
    <location>
        <begin position="490"/>
        <end position="513"/>
    </location>
</feature>
<dbReference type="EMBL" id="JAPEVB010000002">
    <property type="protein sequence ID" value="KAJ4394047.1"/>
    <property type="molecule type" value="Genomic_DNA"/>
</dbReference>
<feature type="transmembrane region" description="Helical" evidence="6">
    <location>
        <begin position="178"/>
        <end position="196"/>
    </location>
</feature>
<feature type="region of interest" description="Disordered" evidence="5">
    <location>
        <begin position="1"/>
        <end position="47"/>
    </location>
</feature>
<dbReference type="Proteomes" id="UP001140453">
    <property type="component" value="Unassembled WGS sequence"/>
</dbReference>
<feature type="transmembrane region" description="Helical" evidence="6">
    <location>
        <begin position="525"/>
        <end position="547"/>
    </location>
</feature>
<evidence type="ECO:0000256" key="4">
    <source>
        <dbReference type="ARBA" id="ARBA00023136"/>
    </source>
</evidence>
<proteinExistence type="predicted"/>